<dbReference type="EC" id="6.3.2.4" evidence="5 17"/>
<dbReference type="PROSITE" id="PS00844">
    <property type="entry name" value="DALA_DALA_LIGASE_2"/>
    <property type="match status" value="1"/>
</dbReference>
<comment type="subcellular location">
    <subcellularLocation>
        <location evidence="3 17">Cytoplasm</location>
    </subcellularLocation>
</comment>
<evidence type="ECO:0000313" key="23">
    <source>
        <dbReference type="EMBL" id="ARP85612.1"/>
    </source>
</evidence>
<comment type="similarity">
    <text evidence="4 17">Belongs to the D-alanine--D-alanine ligase family.</text>
</comment>
<dbReference type="EMBL" id="CP021109">
    <property type="protein sequence ID" value="ARP85612.1"/>
    <property type="molecule type" value="Genomic_DNA"/>
</dbReference>
<evidence type="ECO:0000256" key="21">
    <source>
        <dbReference type="SAM" id="MobiDB-lite"/>
    </source>
</evidence>
<dbReference type="SMART" id="SM01209">
    <property type="entry name" value="GARS_A"/>
    <property type="match status" value="1"/>
</dbReference>
<feature type="region of interest" description="Disordered" evidence="21">
    <location>
        <begin position="1"/>
        <end position="28"/>
    </location>
</feature>
<evidence type="ECO:0000313" key="24">
    <source>
        <dbReference type="Proteomes" id="UP000194139"/>
    </source>
</evidence>
<evidence type="ECO:0000256" key="7">
    <source>
        <dbReference type="ARBA" id="ARBA00022598"/>
    </source>
</evidence>
<evidence type="ECO:0000256" key="15">
    <source>
        <dbReference type="ARBA" id="ARBA00023316"/>
    </source>
</evidence>
<dbReference type="HAMAP" id="MF_00047">
    <property type="entry name" value="Dala_Dala_lig"/>
    <property type="match status" value="1"/>
</dbReference>
<keyword evidence="24" id="KW-1185">Reference proteome</keyword>
<feature type="active site" evidence="18">
    <location>
        <position position="308"/>
    </location>
</feature>
<keyword evidence="13 17" id="KW-0573">Peptidoglycan synthesis</keyword>
<feature type="binding site" evidence="19">
    <location>
        <position position="284"/>
    </location>
    <ligand>
        <name>Mg(2+)</name>
        <dbReference type="ChEBI" id="CHEBI:18420"/>
        <label>1</label>
    </ligand>
</feature>
<evidence type="ECO:0000256" key="1">
    <source>
        <dbReference type="ARBA" id="ARBA00001936"/>
    </source>
</evidence>
<dbReference type="InterPro" id="IPR016185">
    <property type="entry name" value="PreATP-grasp_dom_sf"/>
</dbReference>
<dbReference type="InterPro" id="IPR000291">
    <property type="entry name" value="D-Ala_lig_Van_CS"/>
</dbReference>
<evidence type="ECO:0000256" key="2">
    <source>
        <dbReference type="ARBA" id="ARBA00003921"/>
    </source>
</evidence>
<keyword evidence="9 20" id="KW-0547">Nucleotide-binding</keyword>
<name>A0A1W6YWX4_9BORD</name>
<evidence type="ECO:0000256" key="18">
    <source>
        <dbReference type="PIRSR" id="PIRSR039102-1"/>
    </source>
</evidence>
<dbReference type="Gene3D" id="3.40.50.20">
    <property type="match status" value="1"/>
</dbReference>
<gene>
    <name evidence="17" type="primary">ddl</name>
    <name evidence="23" type="ORF">CAL13_04870</name>
</gene>
<evidence type="ECO:0000256" key="12">
    <source>
        <dbReference type="ARBA" id="ARBA00022960"/>
    </source>
</evidence>
<evidence type="ECO:0000256" key="10">
    <source>
        <dbReference type="ARBA" id="ARBA00022840"/>
    </source>
</evidence>
<evidence type="ECO:0000256" key="8">
    <source>
        <dbReference type="ARBA" id="ARBA00022723"/>
    </source>
</evidence>
<evidence type="ECO:0000256" key="14">
    <source>
        <dbReference type="ARBA" id="ARBA00023211"/>
    </source>
</evidence>
<dbReference type="AlphaFoldDB" id="A0A1W6YWX4"/>
<dbReference type="InterPro" id="IPR011127">
    <property type="entry name" value="Dala_Dala_lig_N"/>
</dbReference>
<dbReference type="UniPathway" id="UPA00219"/>
<keyword evidence="11 19" id="KW-0460">Magnesium</keyword>
<evidence type="ECO:0000256" key="17">
    <source>
        <dbReference type="HAMAP-Rule" id="MF_00047"/>
    </source>
</evidence>
<dbReference type="Gene3D" id="3.30.1490.20">
    <property type="entry name" value="ATP-grasp fold, A domain"/>
    <property type="match status" value="1"/>
</dbReference>
<dbReference type="GO" id="GO:0009252">
    <property type="term" value="P:peptidoglycan biosynthetic process"/>
    <property type="evidence" value="ECO:0007669"/>
    <property type="project" value="UniProtKB-UniRule"/>
</dbReference>
<dbReference type="Pfam" id="PF01820">
    <property type="entry name" value="Dala_Dala_lig_N"/>
    <property type="match status" value="1"/>
</dbReference>
<dbReference type="PIRSF" id="PIRSF039102">
    <property type="entry name" value="Ddl/VanB"/>
    <property type="match status" value="1"/>
</dbReference>
<dbReference type="GO" id="GO:0005829">
    <property type="term" value="C:cytosol"/>
    <property type="evidence" value="ECO:0007669"/>
    <property type="project" value="TreeGrafter"/>
</dbReference>
<feature type="compositionally biased region" description="Basic and acidic residues" evidence="21">
    <location>
        <begin position="1"/>
        <end position="17"/>
    </location>
</feature>
<dbReference type="PROSITE" id="PS00843">
    <property type="entry name" value="DALA_DALA_LIGASE_1"/>
    <property type="match status" value="1"/>
</dbReference>
<dbReference type="Gene3D" id="3.30.470.20">
    <property type="entry name" value="ATP-grasp fold, B domain"/>
    <property type="match status" value="1"/>
</dbReference>
<evidence type="ECO:0000259" key="22">
    <source>
        <dbReference type="PROSITE" id="PS50975"/>
    </source>
</evidence>
<dbReference type="NCBIfam" id="TIGR01205">
    <property type="entry name" value="D_ala_D_alaTIGR"/>
    <property type="match status" value="1"/>
</dbReference>
<accession>A0A1W6YWX4</accession>
<comment type="function">
    <text evidence="2 17">Cell wall formation.</text>
</comment>
<keyword evidence="8 19" id="KW-0479">Metal-binding</keyword>
<dbReference type="GO" id="GO:0008360">
    <property type="term" value="P:regulation of cell shape"/>
    <property type="evidence" value="ECO:0007669"/>
    <property type="project" value="UniProtKB-KW"/>
</dbReference>
<feature type="binding site" evidence="19">
    <location>
        <position position="297"/>
    </location>
    <ligand>
        <name>Mg(2+)</name>
        <dbReference type="ChEBI" id="CHEBI:18420"/>
        <label>2</label>
    </ligand>
</feature>
<keyword evidence="15 17" id="KW-0961">Cell wall biogenesis/degradation</keyword>
<comment type="catalytic activity">
    <reaction evidence="16 17">
        <text>2 D-alanine + ATP = D-alanyl-D-alanine + ADP + phosphate + H(+)</text>
        <dbReference type="Rhea" id="RHEA:11224"/>
        <dbReference type="ChEBI" id="CHEBI:15378"/>
        <dbReference type="ChEBI" id="CHEBI:30616"/>
        <dbReference type="ChEBI" id="CHEBI:43474"/>
        <dbReference type="ChEBI" id="CHEBI:57416"/>
        <dbReference type="ChEBI" id="CHEBI:57822"/>
        <dbReference type="ChEBI" id="CHEBI:456216"/>
        <dbReference type="EC" id="6.3.2.4"/>
    </reaction>
</comment>
<evidence type="ECO:0000256" key="20">
    <source>
        <dbReference type="PROSITE-ProRule" id="PRU00409"/>
    </source>
</evidence>
<keyword evidence="14 19" id="KW-0464">Manganese</keyword>
<keyword evidence="7 17" id="KW-0436">Ligase</keyword>
<dbReference type="InterPro" id="IPR011761">
    <property type="entry name" value="ATP-grasp"/>
</dbReference>
<dbReference type="PROSITE" id="PS50975">
    <property type="entry name" value="ATP_GRASP"/>
    <property type="match status" value="1"/>
</dbReference>
<reference evidence="23 24" key="1">
    <citation type="submission" date="2017-05" db="EMBL/GenBank/DDBJ databases">
        <title>Complete and WGS of Bordetella genogroups.</title>
        <authorList>
            <person name="Spilker T."/>
            <person name="LiPuma J."/>
        </authorList>
    </citation>
    <scope>NUCLEOTIDE SEQUENCE [LARGE SCALE GENOMIC DNA]</scope>
    <source>
        <strain evidence="23 24">AU17164</strain>
    </source>
</reference>
<evidence type="ECO:0000256" key="13">
    <source>
        <dbReference type="ARBA" id="ARBA00022984"/>
    </source>
</evidence>
<dbReference type="Proteomes" id="UP000194139">
    <property type="component" value="Chromosome"/>
</dbReference>
<organism evidence="23 24">
    <name type="scientific">Bordetella genomosp. 9</name>
    <dbReference type="NCBI Taxonomy" id="1416803"/>
    <lineage>
        <taxon>Bacteria</taxon>
        <taxon>Pseudomonadati</taxon>
        <taxon>Pseudomonadota</taxon>
        <taxon>Betaproteobacteria</taxon>
        <taxon>Burkholderiales</taxon>
        <taxon>Alcaligenaceae</taxon>
        <taxon>Bordetella</taxon>
    </lineage>
</organism>
<dbReference type="NCBIfam" id="NF002378">
    <property type="entry name" value="PRK01372.1"/>
    <property type="match status" value="1"/>
</dbReference>
<dbReference type="PANTHER" id="PTHR23132:SF23">
    <property type="entry name" value="D-ALANINE--D-ALANINE LIGASE B"/>
    <property type="match status" value="1"/>
</dbReference>
<evidence type="ECO:0000256" key="5">
    <source>
        <dbReference type="ARBA" id="ARBA00012216"/>
    </source>
</evidence>
<dbReference type="InterPro" id="IPR013815">
    <property type="entry name" value="ATP_grasp_subdomain_1"/>
</dbReference>
<proteinExistence type="inferred from homology"/>
<dbReference type="RefSeq" id="WP_086071688.1">
    <property type="nucleotide sequence ID" value="NZ_CP021109.1"/>
</dbReference>
<dbReference type="PANTHER" id="PTHR23132">
    <property type="entry name" value="D-ALANINE--D-ALANINE LIGASE"/>
    <property type="match status" value="1"/>
</dbReference>
<protein>
    <recommendedName>
        <fullName evidence="5 17">D-alanine--D-alanine ligase</fullName>
        <ecNumber evidence="5 17">6.3.2.4</ecNumber>
    </recommendedName>
    <alternativeName>
        <fullName evidence="17">D-Ala-D-Ala ligase</fullName>
    </alternativeName>
    <alternativeName>
        <fullName evidence="17">D-alanylalanine synthetase</fullName>
    </alternativeName>
</protein>
<evidence type="ECO:0000256" key="3">
    <source>
        <dbReference type="ARBA" id="ARBA00004496"/>
    </source>
</evidence>
<evidence type="ECO:0000256" key="19">
    <source>
        <dbReference type="PIRSR" id="PIRSR039102-3"/>
    </source>
</evidence>
<feature type="binding site" evidence="19">
    <location>
        <position position="297"/>
    </location>
    <ligand>
        <name>Mg(2+)</name>
        <dbReference type="ChEBI" id="CHEBI:18420"/>
        <label>1</label>
    </ligand>
</feature>
<evidence type="ECO:0000256" key="9">
    <source>
        <dbReference type="ARBA" id="ARBA00022741"/>
    </source>
</evidence>
<dbReference type="FunFam" id="3.30.470.20:FF:000008">
    <property type="entry name" value="D-alanine--D-alanine ligase"/>
    <property type="match status" value="1"/>
</dbReference>
<evidence type="ECO:0000256" key="6">
    <source>
        <dbReference type="ARBA" id="ARBA00022490"/>
    </source>
</evidence>
<keyword evidence="6 17" id="KW-0963">Cytoplasm</keyword>
<dbReference type="SUPFAM" id="SSF52440">
    <property type="entry name" value="PreATP-grasp domain"/>
    <property type="match status" value="1"/>
</dbReference>
<dbReference type="GO" id="GO:0071555">
    <property type="term" value="P:cell wall organization"/>
    <property type="evidence" value="ECO:0007669"/>
    <property type="project" value="UniProtKB-KW"/>
</dbReference>
<dbReference type="GO" id="GO:0005524">
    <property type="term" value="F:ATP binding"/>
    <property type="evidence" value="ECO:0007669"/>
    <property type="project" value="UniProtKB-UniRule"/>
</dbReference>
<dbReference type="Pfam" id="PF07478">
    <property type="entry name" value="Dala_Dala_lig_C"/>
    <property type="match status" value="1"/>
</dbReference>
<dbReference type="GO" id="GO:0046872">
    <property type="term" value="F:metal ion binding"/>
    <property type="evidence" value="ECO:0007669"/>
    <property type="project" value="UniProtKB-KW"/>
</dbReference>
<dbReference type="InterPro" id="IPR011095">
    <property type="entry name" value="Dala_Dala_lig_C"/>
</dbReference>
<evidence type="ECO:0000256" key="11">
    <source>
        <dbReference type="ARBA" id="ARBA00022842"/>
    </source>
</evidence>
<comment type="cofactor">
    <cofactor evidence="1">
        <name>Mn(2+)</name>
        <dbReference type="ChEBI" id="CHEBI:29035"/>
    </cofactor>
</comment>
<feature type="active site" evidence="18">
    <location>
        <position position="173"/>
    </location>
</feature>
<keyword evidence="10 20" id="KW-0067">ATP-binding</keyword>
<comment type="cofactor">
    <cofactor evidence="19">
        <name>Mg(2+)</name>
        <dbReference type="ChEBI" id="CHEBI:18420"/>
    </cofactor>
    <cofactor evidence="19">
        <name>Mn(2+)</name>
        <dbReference type="ChEBI" id="CHEBI:29035"/>
    </cofactor>
    <text evidence="19">Binds 2 magnesium or manganese ions per subunit.</text>
</comment>
<feature type="binding site" evidence="19">
    <location>
        <position position="299"/>
    </location>
    <ligand>
        <name>Mg(2+)</name>
        <dbReference type="ChEBI" id="CHEBI:18420"/>
        <label>2</label>
    </ligand>
</feature>
<feature type="active site" evidence="18">
    <location>
        <position position="45"/>
    </location>
</feature>
<keyword evidence="12 17" id="KW-0133">Cell shape</keyword>
<feature type="domain" description="ATP-grasp" evidence="22">
    <location>
        <begin position="131"/>
        <end position="330"/>
    </location>
</feature>
<dbReference type="GO" id="GO:0008716">
    <property type="term" value="F:D-alanine-D-alanine ligase activity"/>
    <property type="evidence" value="ECO:0007669"/>
    <property type="project" value="UniProtKB-UniRule"/>
</dbReference>
<dbReference type="SUPFAM" id="SSF56059">
    <property type="entry name" value="Glutathione synthetase ATP-binding domain-like"/>
    <property type="match status" value="1"/>
</dbReference>
<evidence type="ECO:0000256" key="16">
    <source>
        <dbReference type="ARBA" id="ARBA00047614"/>
    </source>
</evidence>
<sequence>MSIDDRQNAAAREESLRRARAAAQSGPDGRGLGRVGVLYGGRSAEREVSLMSGAGVHEALRSVGVDAHLFDTGTQGLGELEAAGFDRVFIALHGRYGEDGTIQGALELLGIPYTGSGPAASAIAMDKIMTKRIWLQHGLPTPDFAVLDAHTELRRVPDSLGLPLIIKPPHEGSTVGITKVLGYSDMKEAYAEAARFDSEVLAEQFIAGRELTVALLGAGSTARALPVIEIAAPGGNYDYEHKYFSDDTQYFCPADLPEAVAREAQRVSVEAYRALGCEGWGRADLMLDAEQRVWLLEMNTSPGMTSHSLVPKAAQAVGMTYPELCVAILSEASCKVRSPARNR</sequence>
<comment type="pathway">
    <text evidence="17">Cell wall biogenesis; peptidoglycan biosynthesis.</text>
</comment>
<evidence type="ECO:0000256" key="4">
    <source>
        <dbReference type="ARBA" id="ARBA00010871"/>
    </source>
</evidence>
<dbReference type="InterPro" id="IPR005905">
    <property type="entry name" value="D_ala_D_ala"/>
</dbReference>